<evidence type="ECO:0000313" key="2">
    <source>
        <dbReference type="Proteomes" id="UP000010798"/>
    </source>
</evidence>
<evidence type="ECO:0008006" key="3">
    <source>
        <dbReference type="Google" id="ProtNLM"/>
    </source>
</evidence>
<dbReference type="EMBL" id="CP003364">
    <property type="protein sequence ID" value="AGA31343.1"/>
    <property type="molecule type" value="Genomic_DNA"/>
</dbReference>
<sequence>MSFIDEQWLASSHGSLSIRENDIFMLIFKYFVNPFFLTTLLGGLSLGTTGPASAGPVAESPPYPPTERYEARQIEGWPVLVSKDLIRNEPELTDRTLTLLRHQLFQVVRKVPAKAVAQLQKIRIWVEESESHTPCMAYHPDANWLREHGMNPEKAGCVELANARAFLSWTIDQPWMVLHELAHGYHHQFLDRGFENDAIKARYEEAKASKIYQSVLRINGRDDKAYAATNPMEYFAETSEAFFGTNDFYPYVRSELRRHDSKMYGLLETLWGTE</sequence>
<dbReference type="AlphaFoldDB" id="L0DQS2"/>
<accession>L0DQS2</accession>
<dbReference type="GO" id="GO:0008237">
    <property type="term" value="F:metallopeptidase activity"/>
    <property type="evidence" value="ECO:0007669"/>
    <property type="project" value="InterPro"/>
</dbReference>
<dbReference type="Proteomes" id="UP000010798">
    <property type="component" value="Chromosome"/>
</dbReference>
<dbReference type="eggNOG" id="COG0222">
    <property type="taxonomic scope" value="Bacteria"/>
</dbReference>
<gene>
    <name evidence="1" type="ordered locus">Sinac_7301</name>
</gene>
<dbReference type="SUPFAM" id="SSF55486">
    <property type="entry name" value="Metalloproteases ('zincins'), catalytic domain"/>
    <property type="match status" value="1"/>
</dbReference>
<keyword evidence="2" id="KW-1185">Reference proteome</keyword>
<organism evidence="1 2">
    <name type="scientific">Singulisphaera acidiphila (strain ATCC BAA-1392 / DSM 18658 / VKM B-2454 / MOB10)</name>
    <dbReference type="NCBI Taxonomy" id="886293"/>
    <lineage>
        <taxon>Bacteria</taxon>
        <taxon>Pseudomonadati</taxon>
        <taxon>Planctomycetota</taxon>
        <taxon>Planctomycetia</taxon>
        <taxon>Isosphaerales</taxon>
        <taxon>Isosphaeraceae</taxon>
        <taxon>Singulisphaera</taxon>
    </lineage>
</organism>
<evidence type="ECO:0000313" key="1">
    <source>
        <dbReference type="EMBL" id="AGA31343.1"/>
    </source>
</evidence>
<dbReference type="InterPro" id="IPR024079">
    <property type="entry name" value="MetalloPept_cat_dom_sf"/>
</dbReference>
<protein>
    <recommendedName>
        <fullName evidence="3">Metallopeptidase</fullName>
    </recommendedName>
</protein>
<name>L0DQS2_SINAD</name>
<dbReference type="STRING" id="886293.Sinac_7301"/>
<reference evidence="1 2" key="1">
    <citation type="submission" date="2012-02" db="EMBL/GenBank/DDBJ databases">
        <title>Complete sequence of chromosome of Singulisphaera acidiphila DSM 18658.</title>
        <authorList>
            <consortium name="US DOE Joint Genome Institute (JGI-PGF)"/>
            <person name="Lucas S."/>
            <person name="Copeland A."/>
            <person name="Lapidus A."/>
            <person name="Glavina del Rio T."/>
            <person name="Dalin E."/>
            <person name="Tice H."/>
            <person name="Bruce D."/>
            <person name="Goodwin L."/>
            <person name="Pitluck S."/>
            <person name="Peters L."/>
            <person name="Ovchinnikova G."/>
            <person name="Chertkov O."/>
            <person name="Kyrpides N."/>
            <person name="Mavromatis K."/>
            <person name="Ivanova N."/>
            <person name="Brettin T."/>
            <person name="Detter J.C."/>
            <person name="Han C."/>
            <person name="Larimer F."/>
            <person name="Land M."/>
            <person name="Hauser L."/>
            <person name="Markowitz V."/>
            <person name="Cheng J.-F."/>
            <person name="Hugenholtz P."/>
            <person name="Woyke T."/>
            <person name="Wu D."/>
            <person name="Tindall B."/>
            <person name="Pomrenke H."/>
            <person name="Brambilla E."/>
            <person name="Klenk H.-P."/>
            <person name="Eisen J.A."/>
        </authorList>
    </citation>
    <scope>NUCLEOTIDE SEQUENCE [LARGE SCALE GENOMIC DNA]</scope>
    <source>
        <strain evidence="2">ATCC BAA-1392 / DSM 18658 / VKM B-2454 / MOB10</strain>
    </source>
</reference>
<dbReference type="KEGG" id="saci:Sinac_7301"/>
<dbReference type="HOGENOM" id="CLU_088580_0_0_0"/>
<dbReference type="Gene3D" id="3.40.390.10">
    <property type="entry name" value="Collagenase (Catalytic Domain)"/>
    <property type="match status" value="1"/>
</dbReference>
<proteinExistence type="predicted"/>